<dbReference type="EMBL" id="BMAT01000906">
    <property type="protein sequence ID" value="GFR75732.1"/>
    <property type="molecule type" value="Genomic_DNA"/>
</dbReference>
<dbReference type="AlphaFoldDB" id="A0AAV4FQT9"/>
<proteinExistence type="predicted"/>
<reference evidence="2 3" key="1">
    <citation type="journal article" date="2021" name="Elife">
        <title>Chloroplast acquisition without the gene transfer in kleptoplastic sea slugs, Plakobranchus ocellatus.</title>
        <authorList>
            <person name="Maeda T."/>
            <person name="Takahashi S."/>
            <person name="Yoshida T."/>
            <person name="Shimamura S."/>
            <person name="Takaki Y."/>
            <person name="Nagai Y."/>
            <person name="Toyoda A."/>
            <person name="Suzuki Y."/>
            <person name="Arimoto A."/>
            <person name="Ishii H."/>
            <person name="Satoh N."/>
            <person name="Nishiyama T."/>
            <person name="Hasebe M."/>
            <person name="Maruyama T."/>
            <person name="Minagawa J."/>
            <person name="Obokata J."/>
            <person name="Shigenobu S."/>
        </authorList>
    </citation>
    <scope>NUCLEOTIDE SEQUENCE [LARGE SCALE GENOMIC DNA]</scope>
</reference>
<comment type="caution">
    <text evidence="2">The sequence shown here is derived from an EMBL/GenBank/DDBJ whole genome shotgun (WGS) entry which is preliminary data.</text>
</comment>
<evidence type="ECO:0000256" key="1">
    <source>
        <dbReference type="SAM" id="MobiDB-lite"/>
    </source>
</evidence>
<evidence type="ECO:0000313" key="3">
    <source>
        <dbReference type="Proteomes" id="UP000762676"/>
    </source>
</evidence>
<sequence>MPTVAFVPRLEMMLRLNYDSSHGASSVESQAEEVAGSLPRRSPPKATGKIKHKMKLKKKIKIVPWNCGNIRSEQLQQMKKPMNVDIHIACLQESHAQPQNM</sequence>
<organism evidence="2 3">
    <name type="scientific">Elysia marginata</name>
    <dbReference type="NCBI Taxonomy" id="1093978"/>
    <lineage>
        <taxon>Eukaryota</taxon>
        <taxon>Metazoa</taxon>
        <taxon>Spiralia</taxon>
        <taxon>Lophotrochozoa</taxon>
        <taxon>Mollusca</taxon>
        <taxon>Gastropoda</taxon>
        <taxon>Heterobranchia</taxon>
        <taxon>Euthyneura</taxon>
        <taxon>Panpulmonata</taxon>
        <taxon>Sacoglossa</taxon>
        <taxon>Placobranchoidea</taxon>
        <taxon>Plakobranchidae</taxon>
        <taxon>Elysia</taxon>
    </lineage>
</organism>
<dbReference type="Proteomes" id="UP000762676">
    <property type="component" value="Unassembled WGS sequence"/>
</dbReference>
<evidence type="ECO:0008006" key="4">
    <source>
        <dbReference type="Google" id="ProtNLM"/>
    </source>
</evidence>
<accession>A0AAV4FQT9</accession>
<keyword evidence="3" id="KW-1185">Reference proteome</keyword>
<protein>
    <recommendedName>
        <fullName evidence="4">Endonuclease/exonuclease/phosphatase domain-containing protein</fullName>
    </recommendedName>
</protein>
<feature type="region of interest" description="Disordered" evidence="1">
    <location>
        <begin position="21"/>
        <end position="53"/>
    </location>
</feature>
<evidence type="ECO:0000313" key="2">
    <source>
        <dbReference type="EMBL" id="GFR75732.1"/>
    </source>
</evidence>
<gene>
    <name evidence="2" type="ORF">ElyMa_000463600</name>
</gene>
<name>A0AAV4FQT9_9GAST</name>